<dbReference type="SMART" id="SM00235">
    <property type="entry name" value="ZnMc"/>
    <property type="match status" value="1"/>
</dbReference>
<keyword evidence="1 2" id="KW-0378">Hydrolase</keyword>
<feature type="binding site" evidence="1">
    <location>
        <position position="84"/>
    </location>
    <ligand>
        <name>Zn(2+)</name>
        <dbReference type="ChEBI" id="CHEBI:29105"/>
        <note>catalytic</note>
    </ligand>
</feature>
<comment type="caution">
    <text evidence="1">Lacks conserved residue(s) required for the propagation of feature annotation.</text>
</comment>
<dbReference type="PROSITE" id="PS51864">
    <property type="entry name" value="ASTACIN"/>
    <property type="match status" value="1"/>
</dbReference>
<dbReference type="Proteomes" id="UP001482620">
    <property type="component" value="Unassembled WGS sequence"/>
</dbReference>
<keyword evidence="1 2" id="KW-0862">Zinc</keyword>
<evidence type="ECO:0000259" key="3">
    <source>
        <dbReference type="PROSITE" id="PS51864"/>
    </source>
</evidence>
<dbReference type="EC" id="3.4.24.-" evidence="2"/>
<dbReference type="InterPro" id="IPR024079">
    <property type="entry name" value="MetalloPept_cat_dom_sf"/>
</dbReference>
<comment type="caution">
    <text evidence="4">The sequence shown here is derived from an EMBL/GenBank/DDBJ whole genome shotgun (WGS) entry which is preliminary data.</text>
</comment>
<dbReference type="PRINTS" id="PR00480">
    <property type="entry name" value="ASTACIN"/>
</dbReference>
<keyword evidence="1 2" id="KW-0645">Protease</keyword>
<comment type="cofactor">
    <cofactor evidence="1 2">
        <name>Zn(2+)</name>
        <dbReference type="ChEBI" id="CHEBI:29105"/>
    </cofactor>
    <text evidence="1 2">Binds 1 zinc ion per subunit.</text>
</comment>
<dbReference type="InterPro" id="IPR001506">
    <property type="entry name" value="Peptidase_M12A"/>
</dbReference>
<feature type="non-terminal residue" evidence="4">
    <location>
        <position position="1"/>
    </location>
</feature>
<dbReference type="InterPro" id="IPR006026">
    <property type="entry name" value="Peptidase_Metallo"/>
</dbReference>
<evidence type="ECO:0000256" key="1">
    <source>
        <dbReference type="PROSITE-ProRule" id="PRU01211"/>
    </source>
</evidence>
<accession>A0ABV0V6R9</accession>
<dbReference type="SUPFAM" id="SSF55486">
    <property type="entry name" value="Metalloproteases ('zincins'), catalytic domain"/>
    <property type="match status" value="1"/>
</dbReference>
<protein>
    <recommendedName>
        <fullName evidence="2">Metalloendopeptidase</fullName>
        <ecNumber evidence="2">3.4.24.-</ecNumber>
    </recommendedName>
</protein>
<reference evidence="4 5" key="1">
    <citation type="submission" date="2021-06" db="EMBL/GenBank/DDBJ databases">
        <authorList>
            <person name="Palmer J.M."/>
        </authorList>
    </citation>
    <scope>NUCLEOTIDE SEQUENCE [LARGE SCALE GENOMIC DNA]</scope>
    <source>
        <strain evidence="5">if_2019</strain>
        <tissue evidence="4">Muscle</tissue>
    </source>
</reference>
<feature type="active site" evidence="1">
    <location>
        <position position="85"/>
    </location>
</feature>
<dbReference type="EMBL" id="JAHRIQ010095796">
    <property type="protein sequence ID" value="MEQ2252789.1"/>
    <property type="molecule type" value="Genomic_DNA"/>
</dbReference>
<evidence type="ECO:0000313" key="4">
    <source>
        <dbReference type="EMBL" id="MEQ2252789.1"/>
    </source>
</evidence>
<evidence type="ECO:0000256" key="2">
    <source>
        <dbReference type="RuleBase" id="RU361183"/>
    </source>
</evidence>
<proteinExistence type="predicted"/>
<feature type="binding site" evidence="1">
    <location>
        <position position="94"/>
    </location>
    <ligand>
        <name>Zn(2+)</name>
        <dbReference type="ChEBI" id="CHEBI:29105"/>
        <note>catalytic</note>
    </ligand>
</feature>
<evidence type="ECO:0000313" key="5">
    <source>
        <dbReference type="Proteomes" id="UP001482620"/>
    </source>
</evidence>
<dbReference type="PANTHER" id="PTHR10127">
    <property type="entry name" value="DISCOIDIN, CUB, EGF, LAMININ , AND ZINC METALLOPROTEASE DOMAIN CONTAINING"/>
    <property type="match status" value="1"/>
</dbReference>
<name>A0ABV0V6R9_9TELE</name>
<keyword evidence="1 2" id="KW-0479">Metal-binding</keyword>
<gene>
    <name evidence="4" type="ORF">ILYODFUR_025442</name>
</gene>
<dbReference type="PANTHER" id="PTHR10127:SF899">
    <property type="entry name" value="ASTACIN-LIKE METALLOENDOPEPTIDASE-RELATED"/>
    <property type="match status" value="1"/>
</dbReference>
<keyword evidence="5" id="KW-1185">Reference proteome</keyword>
<organism evidence="4 5">
    <name type="scientific">Ilyodon furcidens</name>
    <name type="common">goldbreast splitfin</name>
    <dbReference type="NCBI Taxonomy" id="33524"/>
    <lineage>
        <taxon>Eukaryota</taxon>
        <taxon>Metazoa</taxon>
        <taxon>Chordata</taxon>
        <taxon>Craniata</taxon>
        <taxon>Vertebrata</taxon>
        <taxon>Euteleostomi</taxon>
        <taxon>Actinopterygii</taxon>
        <taxon>Neopterygii</taxon>
        <taxon>Teleostei</taxon>
        <taxon>Neoteleostei</taxon>
        <taxon>Acanthomorphata</taxon>
        <taxon>Ovalentaria</taxon>
        <taxon>Atherinomorphae</taxon>
        <taxon>Cyprinodontiformes</taxon>
        <taxon>Goodeidae</taxon>
        <taxon>Ilyodon</taxon>
    </lineage>
</organism>
<feature type="domain" description="Peptidase M12A" evidence="3">
    <location>
        <begin position="1"/>
        <end position="184"/>
    </location>
</feature>
<dbReference type="Gene3D" id="3.40.390.10">
    <property type="entry name" value="Collagenase (Catalytic Domain)"/>
    <property type="match status" value="1"/>
</dbReference>
<dbReference type="Pfam" id="PF01400">
    <property type="entry name" value="Astacin"/>
    <property type="match status" value="1"/>
</dbReference>
<keyword evidence="1 2" id="KW-0482">Metalloprotease</keyword>
<feature type="binding site" evidence="1">
    <location>
        <position position="88"/>
    </location>
    <ligand>
        <name>Zn(2+)</name>
        <dbReference type="ChEBI" id="CHEBI:29105"/>
        <note>catalytic</note>
    </ligand>
</feature>
<sequence length="198" mass="22509">ATTPPVVAPPNLSVAEEERNIIIRGLQSFHPSTCIRFVPWKSGDVDYIYIESKDGCWSYLGRQTGGQYISLEKRGCLHHSTVQHEVLHALGFNHEQVRSDRDNYVWVHFENIEPGREHAFEKKQTNNLGTPFDFTSVMEYPNDAFSKNGKPTIVAKCNPNYKFGNAKEMSANDIFRTNKLYDCQFPALKMSASRSHGP</sequence>